<keyword evidence="2" id="KW-0150">Chloroplast</keyword>
<keyword evidence="4" id="KW-0645">Protease</keyword>
<feature type="domain" description="Peptidase S9 prolyl oligopeptidase catalytic" evidence="12">
    <location>
        <begin position="709"/>
        <end position="863"/>
    </location>
</feature>
<evidence type="ECO:0000256" key="6">
    <source>
        <dbReference type="ARBA" id="ARBA00022825"/>
    </source>
</evidence>
<dbReference type="AlphaFoldDB" id="A0A383WHF2"/>
<keyword evidence="7" id="KW-0809">Transit peptide</keyword>
<dbReference type="GO" id="GO:0009570">
    <property type="term" value="C:chloroplast stroma"/>
    <property type="evidence" value="ECO:0007669"/>
    <property type="project" value="UniProtKB-SubCell"/>
</dbReference>
<sequence length="886" mass="96092">MLLVMASTASQQQVAGLATAAGNGKAAAAPVQDAAAAAQPAAGYKEPPKEILDIVDAPPQPGLTFSPDRSKILQLSRPPSLPPIFDISRPELKLAGIRIDAEQFSRSRMSYYTGLSIVPSDTLVPAPPEAMMEVTGYPAGAWLNYVTWSPDGTYIAFTTRSPGGPGDPPRGPLQLWLADAATGKARPLLGARRLNTVFHSYSWLDDNTLVAATVPAGCSAPPSRPPVPAGPRIQDNSSGKKSQNRTWTDLLKDEHDGEVFEYYGTSELVLLDVRQESSEGEVIAPPRMYTEVVSSPDSQFVLACWLSRPFSTAVPAGRFPVTLQLWDRKGTPIRTIASLPLAEDIPIAFNSCRTGPRGLSWRDDKPAELCWIEAQDGGDPDVAVSPRDIVYTLDAAAAAAAAINGGDELAPSVLATTDLRCGGVSWCDDDLALLYESWWKTRRSVVYTMAPGRREEGKAVLFDRSFEDVYSDPGSPLTRRTSSGTYILAKVDGKRELLMSGTGASPEGNRPFLDLFDLDTKEARRLWQSSPPYLESVGAIMSDFNHDAPVSLDGLQLLLSRESAKEPPQTYLISFSGPDAASSSEQRITDFPHPYPQLKDMQKEVLRYKRSDGVDLTGTLYLPPGYDAARDGPLPTILWAYPREYKSKEAAGQMRRSPHQFSGIGSLSPTLWLARGYAVLDGPSIPVVAEGDEEPNDTYVEQLTASAEAAVKELVSRGVTDPARVSVGGHSYGAFMAANLLAHCPELFAAGIARSGAYNRTLTPFGFQSEERTLWQAPDTYAKMSPFMMADKIKKPLLLIHGEEDNNTGTFPLQSERFFNALKGHGAPARVVLLPHEGHGYRARESVLHTLYEQDQWLERHAGYGRTDPGYVTSSGEADSASSLSE</sequence>
<dbReference type="InterPro" id="IPR011042">
    <property type="entry name" value="6-blade_b-propeller_TolB-like"/>
</dbReference>
<comment type="subcellular location">
    <subcellularLocation>
        <location evidence="1">Plastid</location>
        <location evidence="1">Chloroplast stroma</location>
    </subcellularLocation>
</comment>
<comment type="similarity">
    <text evidence="9">Belongs to the peptidase S9D family.</text>
</comment>
<dbReference type="Gene3D" id="3.40.50.1820">
    <property type="entry name" value="alpha/beta hydrolase"/>
    <property type="match status" value="1"/>
</dbReference>
<evidence type="ECO:0000256" key="4">
    <source>
        <dbReference type="ARBA" id="ARBA00022670"/>
    </source>
</evidence>
<evidence type="ECO:0000256" key="3">
    <source>
        <dbReference type="ARBA" id="ARBA00022640"/>
    </source>
</evidence>
<evidence type="ECO:0000313" key="14">
    <source>
        <dbReference type="Proteomes" id="UP000256970"/>
    </source>
</evidence>
<proteinExistence type="inferred from homology"/>
<dbReference type="Pfam" id="PF00326">
    <property type="entry name" value="Peptidase_S9"/>
    <property type="match status" value="1"/>
</dbReference>
<name>A0A383WHF2_TETOB</name>
<evidence type="ECO:0000313" key="13">
    <source>
        <dbReference type="EMBL" id="SZX76915.1"/>
    </source>
</evidence>
<feature type="compositionally biased region" description="Polar residues" evidence="11">
    <location>
        <begin position="234"/>
        <end position="244"/>
    </location>
</feature>
<dbReference type="STRING" id="3088.A0A383WHF2"/>
<dbReference type="PANTHER" id="PTHR42776">
    <property type="entry name" value="SERINE PEPTIDASE S9 FAMILY MEMBER"/>
    <property type="match status" value="1"/>
</dbReference>
<dbReference type="InterPro" id="IPR029058">
    <property type="entry name" value="AB_hydrolase_fold"/>
</dbReference>
<dbReference type="GO" id="GO:0004252">
    <property type="term" value="F:serine-type endopeptidase activity"/>
    <property type="evidence" value="ECO:0007669"/>
    <property type="project" value="TreeGrafter"/>
</dbReference>
<evidence type="ECO:0000256" key="11">
    <source>
        <dbReference type="SAM" id="MobiDB-lite"/>
    </source>
</evidence>
<dbReference type="FunFam" id="3.40.50.1820:FF:000049">
    <property type="entry name" value="probable glutamyl endopeptidase, chloroplastic"/>
    <property type="match status" value="1"/>
</dbReference>
<protein>
    <recommendedName>
        <fullName evidence="10">Probable glutamyl endopeptidase, chloroplastic</fullName>
    </recommendedName>
</protein>
<keyword evidence="14" id="KW-1185">Reference proteome</keyword>
<evidence type="ECO:0000256" key="1">
    <source>
        <dbReference type="ARBA" id="ARBA00004470"/>
    </source>
</evidence>
<dbReference type="ESTHER" id="tetob-a0a383whf2">
    <property type="family name" value="Glutamyl_Peptidase_S9"/>
</dbReference>
<keyword evidence="6" id="KW-0720">Serine protease</keyword>
<comment type="function">
    <text evidence="8">Serine-type protease active in vitro against the LHCII N-terminal. Cleaves its substrate on the carboxy-side of Glu residues.</text>
</comment>
<dbReference type="Gene3D" id="2.120.10.30">
    <property type="entry name" value="TolB, C-terminal domain"/>
    <property type="match status" value="1"/>
</dbReference>
<reference evidence="13 14" key="1">
    <citation type="submission" date="2016-10" db="EMBL/GenBank/DDBJ databases">
        <authorList>
            <person name="Cai Z."/>
        </authorList>
    </citation>
    <scope>NUCLEOTIDE SEQUENCE [LARGE SCALE GENOMIC DNA]</scope>
</reference>
<dbReference type="PANTHER" id="PTHR42776:SF28">
    <property type="entry name" value="GLUTAMYL ENDOPEPTIDASE, CHLOROPLASTIC-RELATED"/>
    <property type="match status" value="1"/>
</dbReference>
<evidence type="ECO:0000256" key="2">
    <source>
        <dbReference type="ARBA" id="ARBA00022528"/>
    </source>
</evidence>
<evidence type="ECO:0000259" key="12">
    <source>
        <dbReference type="Pfam" id="PF00326"/>
    </source>
</evidence>
<accession>A0A383WHF2</accession>
<gene>
    <name evidence="13" type="ORF">BQ4739_LOCUS17279</name>
</gene>
<dbReference type="SUPFAM" id="SSF53474">
    <property type="entry name" value="alpha/beta-Hydrolases"/>
    <property type="match status" value="1"/>
</dbReference>
<dbReference type="InterPro" id="IPR001375">
    <property type="entry name" value="Peptidase_S9_cat"/>
</dbReference>
<organism evidence="13 14">
    <name type="scientific">Tetradesmus obliquus</name>
    <name type="common">Green alga</name>
    <name type="synonym">Acutodesmus obliquus</name>
    <dbReference type="NCBI Taxonomy" id="3088"/>
    <lineage>
        <taxon>Eukaryota</taxon>
        <taxon>Viridiplantae</taxon>
        <taxon>Chlorophyta</taxon>
        <taxon>core chlorophytes</taxon>
        <taxon>Chlorophyceae</taxon>
        <taxon>CS clade</taxon>
        <taxon>Sphaeropleales</taxon>
        <taxon>Scenedesmaceae</taxon>
        <taxon>Tetradesmus</taxon>
    </lineage>
</organism>
<dbReference type="GO" id="GO:0006508">
    <property type="term" value="P:proteolysis"/>
    <property type="evidence" value="ECO:0007669"/>
    <property type="project" value="UniProtKB-KW"/>
</dbReference>
<evidence type="ECO:0000256" key="9">
    <source>
        <dbReference type="ARBA" id="ARBA00060950"/>
    </source>
</evidence>
<evidence type="ECO:0000256" key="10">
    <source>
        <dbReference type="ARBA" id="ARBA00073000"/>
    </source>
</evidence>
<keyword evidence="5" id="KW-0378">Hydrolase</keyword>
<dbReference type="Proteomes" id="UP000256970">
    <property type="component" value="Unassembled WGS sequence"/>
</dbReference>
<evidence type="ECO:0000256" key="8">
    <source>
        <dbReference type="ARBA" id="ARBA00054431"/>
    </source>
</evidence>
<evidence type="ECO:0000256" key="5">
    <source>
        <dbReference type="ARBA" id="ARBA00022801"/>
    </source>
</evidence>
<dbReference type="EMBL" id="FNXT01001270">
    <property type="protein sequence ID" value="SZX76915.1"/>
    <property type="molecule type" value="Genomic_DNA"/>
</dbReference>
<evidence type="ECO:0000256" key="7">
    <source>
        <dbReference type="ARBA" id="ARBA00022946"/>
    </source>
</evidence>
<dbReference type="SUPFAM" id="SSF82171">
    <property type="entry name" value="DPP6 N-terminal domain-like"/>
    <property type="match status" value="1"/>
</dbReference>
<keyword evidence="3" id="KW-0934">Plastid</keyword>
<feature type="region of interest" description="Disordered" evidence="11">
    <location>
        <begin position="218"/>
        <end position="244"/>
    </location>
</feature>